<protein>
    <submittedName>
        <fullName evidence="1">Uncharacterized protein</fullName>
    </submittedName>
</protein>
<keyword evidence="2" id="KW-1185">Reference proteome</keyword>
<gene>
    <name evidence="1" type="ORF">NOO_LOCUS2254</name>
</gene>
<feature type="non-terminal residue" evidence="1">
    <location>
        <position position="1"/>
    </location>
</feature>
<sequence length="137" mass="15514">QLNTPQSTPRKQRKRQIKLGRNTGCIWLSIDITFNESTKFTTPFHMCMVANLPPSSADLLYKGYTSFPVTVLNTNARGYRLQHFPSIMLGEYRKVYRIPHGPYIIFFVTTSYKSLSTSASGISTHITSSITFEVVLS</sequence>
<evidence type="ECO:0000313" key="1">
    <source>
        <dbReference type="EMBL" id="VDK65906.1"/>
    </source>
</evidence>
<organism evidence="1 2">
    <name type="scientific">Onchocerca ochengi</name>
    <name type="common">Filarial nematode worm</name>
    <dbReference type="NCBI Taxonomy" id="42157"/>
    <lineage>
        <taxon>Eukaryota</taxon>
        <taxon>Metazoa</taxon>
        <taxon>Ecdysozoa</taxon>
        <taxon>Nematoda</taxon>
        <taxon>Chromadorea</taxon>
        <taxon>Rhabditida</taxon>
        <taxon>Spirurina</taxon>
        <taxon>Spiruromorpha</taxon>
        <taxon>Filarioidea</taxon>
        <taxon>Onchocercidae</taxon>
        <taxon>Onchocerca</taxon>
    </lineage>
</organism>
<reference evidence="1 2" key="1">
    <citation type="submission" date="2018-08" db="EMBL/GenBank/DDBJ databases">
        <authorList>
            <person name="Laetsch R D."/>
            <person name="Stevens L."/>
            <person name="Kumar S."/>
            <person name="Blaxter L. M."/>
        </authorList>
    </citation>
    <scope>NUCLEOTIDE SEQUENCE [LARGE SCALE GENOMIC DNA]</scope>
</reference>
<dbReference type="Proteomes" id="UP000271087">
    <property type="component" value="Unassembled WGS sequence"/>
</dbReference>
<proteinExistence type="predicted"/>
<evidence type="ECO:0000313" key="2">
    <source>
        <dbReference type="Proteomes" id="UP000271087"/>
    </source>
</evidence>
<accession>A0A3P6RVX8</accession>
<name>A0A3P6RVX8_ONCOC</name>
<dbReference type="EMBL" id="UYRW01000340">
    <property type="protein sequence ID" value="VDK65906.1"/>
    <property type="molecule type" value="Genomic_DNA"/>
</dbReference>
<dbReference type="AlphaFoldDB" id="A0A3P6RVX8"/>